<keyword evidence="8" id="KW-1185">Reference proteome</keyword>
<reference evidence="7" key="1">
    <citation type="submission" date="2015-01" db="EMBL/GenBank/DDBJ databases">
        <title>The Genome Sequence of Cladophialophora bantiana CBS 173.52.</title>
        <authorList>
            <consortium name="The Broad Institute Genomics Platform"/>
            <person name="Cuomo C."/>
            <person name="de Hoog S."/>
            <person name="Gorbushina A."/>
            <person name="Stielow B."/>
            <person name="Teixiera M."/>
            <person name="Abouelleil A."/>
            <person name="Chapman S.B."/>
            <person name="Priest M."/>
            <person name="Young S.K."/>
            <person name="Wortman J."/>
            <person name="Nusbaum C."/>
            <person name="Birren B."/>
        </authorList>
    </citation>
    <scope>NUCLEOTIDE SEQUENCE [LARGE SCALE GENOMIC DNA]</scope>
    <source>
        <strain evidence="7">CBS 173.52</strain>
    </source>
</reference>
<keyword evidence="5" id="KW-0472">Membrane</keyword>
<protein>
    <recommendedName>
        <fullName evidence="6">FAD-binding FR-type domain-containing protein</fullName>
    </recommendedName>
</protein>
<evidence type="ECO:0000256" key="2">
    <source>
        <dbReference type="ARBA" id="ARBA00022630"/>
    </source>
</evidence>
<dbReference type="SUPFAM" id="SSF63380">
    <property type="entry name" value="Riboflavin synthase domain-like"/>
    <property type="match status" value="1"/>
</dbReference>
<dbReference type="RefSeq" id="XP_016624003.1">
    <property type="nucleotide sequence ID" value="XM_016760482.1"/>
</dbReference>
<evidence type="ECO:0000313" key="8">
    <source>
        <dbReference type="Proteomes" id="UP000053789"/>
    </source>
</evidence>
<accession>A0A0D2IKI5</accession>
<dbReference type="VEuPathDB" id="FungiDB:Z519_02726"/>
<dbReference type="OrthoDB" id="1856718at2759"/>
<dbReference type="AlphaFoldDB" id="A0A0D2IKI5"/>
<keyword evidence="5" id="KW-0812">Transmembrane</keyword>
<dbReference type="PRINTS" id="PR00371">
    <property type="entry name" value="FPNCR"/>
</dbReference>
<comment type="cofactor">
    <cofactor evidence="1">
        <name>FAD</name>
        <dbReference type="ChEBI" id="CHEBI:57692"/>
    </cofactor>
</comment>
<evidence type="ECO:0000313" key="7">
    <source>
        <dbReference type="EMBL" id="KIW97334.1"/>
    </source>
</evidence>
<dbReference type="HOGENOM" id="CLU_986965_0_0_1"/>
<dbReference type="PANTHER" id="PTHR19384:SF108">
    <property type="entry name" value="NADPH--CYTOCHROME P450 REDUCTASE"/>
    <property type="match status" value="1"/>
</dbReference>
<dbReference type="GO" id="GO:0010181">
    <property type="term" value="F:FMN binding"/>
    <property type="evidence" value="ECO:0007669"/>
    <property type="project" value="TreeGrafter"/>
</dbReference>
<dbReference type="GO" id="GO:0003958">
    <property type="term" value="F:NADPH-hemoprotein reductase activity"/>
    <property type="evidence" value="ECO:0007669"/>
    <property type="project" value="TreeGrafter"/>
</dbReference>
<dbReference type="InterPro" id="IPR017927">
    <property type="entry name" value="FAD-bd_FR_type"/>
</dbReference>
<dbReference type="Proteomes" id="UP000053789">
    <property type="component" value="Unassembled WGS sequence"/>
</dbReference>
<dbReference type="Gene3D" id="2.40.30.10">
    <property type="entry name" value="Translation factors"/>
    <property type="match status" value="1"/>
</dbReference>
<dbReference type="InterPro" id="IPR003097">
    <property type="entry name" value="CysJ-like_FAD-binding"/>
</dbReference>
<evidence type="ECO:0000259" key="6">
    <source>
        <dbReference type="PROSITE" id="PS51384"/>
    </source>
</evidence>
<keyword evidence="4" id="KW-0560">Oxidoreductase</keyword>
<evidence type="ECO:0000256" key="1">
    <source>
        <dbReference type="ARBA" id="ARBA00001974"/>
    </source>
</evidence>
<feature type="transmembrane region" description="Helical" evidence="5">
    <location>
        <begin position="256"/>
        <end position="277"/>
    </location>
</feature>
<keyword evidence="2" id="KW-0285">Flavoprotein</keyword>
<evidence type="ECO:0000256" key="4">
    <source>
        <dbReference type="ARBA" id="ARBA00023002"/>
    </source>
</evidence>
<evidence type="ECO:0000256" key="5">
    <source>
        <dbReference type="SAM" id="Phobius"/>
    </source>
</evidence>
<dbReference type="InterPro" id="IPR023173">
    <property type="entry name" value="NADPH_Cyt_P450_Rdtase_alpha"/>
</dbReference>
<dbReference type="PANTHER" id="PTHR19384">
    <property type="entry name" value="NITRIC OXIDE SYNTHASE-RELATED"/>
    <property type="match status" value="1"/>
</dbReference>
<dbReference type="InterPro" id="IPR001709">
    <property type="entry name" value="Flavoprot_Pyr_Nucl_cyt_Rdtase"/>
</dbReference>
<name>A0A0D2IKI5_CLAB1</name>
<keyword evidence="3" id="KW-0274">FAD</keyword>
<dbReference type="Gene3D" id="1.20.990.10">
    <property type="entry name" value="NADPH-cytochrome p450 Reductase, Chain A, domain 3"/>
    <property type="match status" value="1"/>
</dbReference>
<dbReference type="InterPro" id="IPR039261">
    <property type="entry name" value="FNR_nucleotide-bd"/>
</dbReference>
<organism evidence="7 8">
    <name type="scientific">Cladophialophora bantiana (strain ATCC 10958 / CBS 173.52 / CDC B-1940 / NIH 8579)</name>
    <name type="common">Xylohypha bantiana</name>
    <dbReference type="NCBI Taxonomy" id="1442370"/>
    <lineage>
        <taxon>Eukaryota</taxon>
        <taxon>Fungi</taxon>
        <taxon>Dikarya</taxon>
        <taxon>Ascomycota</taxon>
        <taxon>Pezizomycotina</taxon>
        <taxon>Eurotiomycetes</taxon>
        <taxon>Chaetothyriomycetidae</taxon>
        <taxon>Chaetothyriales</taxon>
        <taxon>Herpotrichiellaceae</taxon>
        <taxon>Cladophialophora</taxon>
    </lineage>
</organism>
<evidence type="ECO:0000256" key="3">
    <source>
        <dbReference type="ARBA" id="ARBA00022827"/>
    </source>
</evidence>
<dbReference type="GO" id="GO:0050660">
    <property type="term" value="F:flavin adenine dinucleotide binding"/>
    <property type="evidence" value="ECO:0007669"/>
    <property type="project" value="TreeGrafter"/>
</dbReference>
<dbReference type="InterPro" id="IPR017938">
    <property type="entry name" value="Riboflavin_synthase-like_b-brl"/>
</dbReference>
<dbReference type="GO" id="GO:0005829">
    <property type="term" value="C:cytosol"/>
    <property type="evidence" value="ECO:0007669"/>
    <property type="project" value="TreeGrafter"/>
</dbReference>
<dbReference type="EMBL" id="KN846982">
    <property type="protein sequence ID" value="KIW97334.1"/>
    <property type="molecule type" value="Genomic_DNA"/>
</dbReference>
<dbReference type="GeneID" id="27695654"/>
<dbReference type="PROSITE" id="PS51384">
    <property type="entry name" value="FAD_FR"/>
    <property type="match status" value="1"/>
</dbReference>
<proteinExistence type="predicted"/>
<sequence>MAPQGVPLLLHAGKTDEGREYAGKYQATIDVSSDPVPQEGKVENGYPQHRVQKRGFVSAIAPFRMLASRSLITKESHEGDCIYMDVELSGQPEIKHKGGDHIAIWPILVDFAVSDVVKIVLSEIEKDKAAENAFLASTRLAFTRILAYMSTLNPNINWLSLPLSFVIESIPTMSPRCYSISNSNITSPKQVSITVSVKPTQLALKPETAIFGLTTLYLALVGTSPCQDPGAIQKQSPLQTIQAQIRRSNFKLPTAFTVPLVLVAAGTGIAHMPAFILERASK</sequence>
<keyword evidence="5" id="KW-1133">Transmembrane helix</keyword>
<dbReference type="SUPFAM" id="SSF52343">
    <property type="entry name" value="Ferredoxin reductase-like, C-terminal NADP-linked domain"/>
    <property type="match status" value="1"/>
</dbReference>
<feature type="domain" description="FAD-binding FR-type" evidence="6">
    <location>
        <begin position="58"/>
        <end position="253"/>
    </location>
</feature>
<dbReference type="Pfam" id="PF00667">
    <property type="entry name" value="FAD_binding_1"/>
    <property type="match status" value="1"/>
</dbReference>
<gene>
    <name evidence="7" type="ORF">Z519_02726</name>
</gene>